<protein>
    <submittedName>
        <fullName evidence="2">Uncharacterized protein</fullName>
    </submittedName>
</protein>
<keyword evidence="1" id="KW-0812">Transmembrane</keyword>
<gene>
    <name evidence="2" type="ordered locus">Csac_2113</name>
</gene>
<dbReference type="KEGG" id="csc:Csac_2113"/>
<keyword evidence="1" id="KW-0472">Membrane</keyword>
<feature type="transmembrane region" description="Helical" evidence="1">
    <location>
        <begin position="12"/>
        <end position="31"/>
    </location>
</feature>
<feature type="transmembrane region" description="Helical" evidence="1">
    <location>
        <begin position="78"/>
        <end position="103"/>
    </location>
</feature>
<sequence>MVKTKLLRGRRMLSSILIVIALYYSAPNIFSHDRLSANRLLNWLLLYQIFIFFSSAITISFLVRFLSIRYSRKVSNYILSLCWNDVLAVFSSVSVLHTAFMLASVNVIDYSSQWIVKGINFDIVISFANILVITLYFYIFYAITQPKKLFRIMLKDLDSFLKAGEKERVNEQLLLIKEFFQKANLFLDLELLISILNSPKAFQLFIEGEKKNDGYLEEIVEILFKNMESAISSERAEKFKEAVDFLDSFVDKVQATTIYIFEKLITGYYSFIFHNVQRLKYEQVLHIVNHLERVFETLLKKQINISDKSKSDLIGILDRLSYIIFHENSAKSSELLSILEFYIILFAFFEKDLIFYSQVKEEFDIFVVYLLKSTHEFPKKEAKEYILKIIEKPKRYKNSFTRMVFVYIFLLTLEYKKYDIGYILFNGIMELVKTGEFTVRGTHTSYHNADTAKKIFYLYKCLATMKSGINSEKYKKKMYKKYMVATGNCQLKKLSQYVRFKRLSGRK</sequence>
<accession>A4XLB1</accession>
<organism evidence="2 3">
    <name type="scientific">Caldicellulosiruptor saccharolyticus (strain ATCC 43494 / DSM 8903 / Tp8T 6331)</name>
    <dbReference type="NCBI Taxonomy" id="351627"/>
    <lineage>
        <taxon>Bacteria</taxon>
        <taxon>Bacillati</taxon>
        <taxon>Bacillota</taxon>
        <taxon>Bacillota incertae sedis</taxon>
        <taxon>Caldicellulosiruptorales</taxon>
        <taxon>Caldicellulosiruptoraceae</taxon>
        <taxon>Caldicellulosiruptor</taxon>
    </lineage>
</organism>
<reference evidence="2 3" key="1">
    <citation type="journal article" date="2008" name="Appl. Environ. Microbiol.">
        <title>Hydrogenomics of the extremely thermophilic bacterium Caldicellulosiruptor saccharolyticus.</title>
        <authorList>
            <person name="van de Werken H.J."/>
            <person name="Verhaart M.R."/>
            <person name="VanFossen A.L."/>
            <person name="Willquist K."/>
            <person name="Lewis D.L."/>
            <person name="Nichols J.D."/>
            <person name="Goorissen H.P."/>
            <person name="Mongodin E.F."/>
            <person name="Nelson K.E."/>
            <person name="van Niel E.W."/>
            <person name="Stams A.J."/>
            <person name="Ward D.E."/>
            <person name="de Vos W.M."/>
            <person name="van der Oost J."/>
            <person name="Kelly R.M."/>
            <person name="Kengen S.W."/>
        </authorList>
    </citation>
    <scope>NUCLEOTIDE SEQUENCE [LARGE SCALE GENOMIC DNA]</scope>
    <source>
        <strain evidence="3">ATCC 43494 / DSM 8903 / Tp8T 6331</strain>
    </source>
</reference>
<proteinExistence type="predicted"/>
<name>A4XLB1_CALS8</name>
<evidence type="ECO:0000313" key="3">
    <source>
        <dbReference type="Proteomes" id="UP000000256"/>
    </source>
</evidence>
<dbReference type="STRING" id="351627.Csac_2113"/>
<dbReference type="AlphaFoldDB" id="A4XLB1"/>
<dbReference type="HOGENOM" id="CLU_537132_0_0_9"/>
<feature type="transmembrane region" description="Helical" evidence="1">
    <location>
        <begin position="123"/>
        <end position="143"/>
    </location>
</feature>
<dbReference type="Proteomes" id="UP000000256">
    <property type="component" value="Chromosome"/>
</dbReference>
<dbReference type="RefSeq" id="WP_011917627.1">
    <property type="nucleotide sequence ID" value="NC_009437.1"/>
</dbReference>
<keyword evidence="1" id="KW-1133">Transmembrane helix</keyword>
<evidence type="ECO:0000313" key="2">
    <source>
        <dbReference type="EMBL" id="ABP67696.1"/>
    </source>
</evidence>
<dbReference type="OrthoDB" id="1715066at2"/>
<feature type="transmembrane region" description="Helical" evidence="1">
    <location>
        <begin position="43"/>
        <end position="66"/>
    </location>
</feature>
<keyword evidence="3" id="KW-1185">Reference proteome</keyword>
<dbReference type="EMBL" id="CP000679">
    <property type="protein sequence ID" value="ABP67696.1"/>
    <property type="molecule type" value="Genomic_DNA"/>
</dbReference>
<evidence type="ECO:0000256" key="1">
    <source>
        <dbReference type="SAM" id="Phobius"/>
    </source>
</evidence>